<evidence type="ECO:0000313" key="2">
    <source>
        <dbReference type="Proteomes" id="UP000306888"/>
    </source>
</evidence>
<keyword evidence="2" id="KW-1185">Reference proteome</keyword>
<proteinExistence type="predicted"/>
<dbReference type="OrthoDB" id="1910492at2"/>
<organism evidence="1 2">
    <name type="scientific">Clostridium sartagoforme</name>
    <dbReference type="NCBI Taxonomy" id="84031"/>
    <lineage>
        <taxon>Bacteria</taxon>
        <taxon>Bacillati</taxon>
        <taxon>Bacillota</taxon>
        <taxon>Clostridia</taxon>
        <taxon>Eubacteriales</taxon>
        <taxon>Clostridiaceae</taxon>
        <taxon>Clostridium</taxon>
    </lineage>
</organism>
<evidence type="ECO:0000313" key="1">
    <source>
        <dbReference type="EMBL" id="TGY44126.1"/>
    </source>
</evidence>
<name>A0A4S2DP07_9CLOT</name>
<comment type="caution">
    <text evidence="1">The sequence shown here is derived from an EMBL/GenBank/DDBJ whole genome shotgun (WGS) entry which is preliminary data.</text>
</comment>
<protein>
    <submittedName>
        <fullName evidence="1">Uncharacterized protein</fullName>
    </submittedName>
</protein>
<reference evidence="1 2" key="1">
    <citation type="submission" date="2019-04" db="EMBL/GenBank/DDBJ databases">
        <title>Microbes associate with the intestines of laboratory mice.</title>
        <authorList>
            <person name="Navarre W."/>
            <person name="Wong E."/>
            <person name="Huang K."/>
            <person name="Tropini C."/>
            <person name="Ng K."/>
            <person name="Yu B."/>
        </authorList>
    </citation>
    <scope>NUCLEOTIDE SEQUENCE [LARGE SCALE GENOMIC DNA]</scope>
    <source>
        <strain evidence="1 2">NM50_B9-20</strain>
    </source>
</reference>
<dbReference type="AlphaFoldDB" id="A0A4S2DP07"/>
<dbReference type="EMBL" id="SRYR01000001">
    <property type="protein sequence ID" value="TGY44126.1"/>
    <property type="molecule type" value="Genomic_DNA"/>
</dbReference>
<sequence>MGRFKEIYINYLNLDKEEREHIKTYSTEYIYDNENRKLLLSQYILIANKYIYEIKAIEGTAHLWTWSDFKDEAKGKILSYKTEGNIILSQLLEFEEELDVELLCKYGLEIVIRLN</sequence>
<accession>A0A4S2DP07</accession>
<dbReference type="Proteomes" id="UP000306888">
    <property type="component" value="Unassembled WGS sequence"/>
</dbReference>
<dbReference type="RefSeq" id="WP_136005116.1">
    <property type="nucleotide sequence ID" value="NZ_SRYR01000001.1"/>
</dbReference>
<gene>
    <name evidence="1" type="ORF">E5347_04735</name>
</gene>